<dbReference type="Proteomes" id="UP001214250">
    <property type="component" value="Chromosome 2"/>
</dbReference>
<protein>
    <recommendedName>
        <fullName evidence="5">Polysaccharide chain length determinant N-terminal domain-containing protein</fullName>
    </recommendedName>
</protein>
<dbReference type="PANTHER" id="PTHR32309">
    <property type="entry name" value="TYROSINE-PROTEIN KINASE"/>
    <property type="match status" value="1"/>
</dbReference>
<dbReference type="InterPro" id="IPR050445">
    <property type="entry name" value="Bact_polysacc_biosynth/exp"/>
</dbReference>
<proteinExistence type="predicted"/>
<dbReference type="RefSeq" id="WP_274153427.1">
    <property type="nucleotide sequence ID" value="NZ_CP117812.1"/>
</dbReference>
<dbReference type="Gene3D" id="3.40.50.300">
    <property type="entry name" value="P-loop containing nucleotide triphosphate hydrolases"/>
    <property type="match status" value="1"/>
</dbReference>
<evidence type="ECO:0000313" key="4">
    <source>
        <dbReference type="Proteomes" id="UP001214250"/>
    </source>
</evidence>
<gene>
    <name evidence="3" type="ORF">PQO03_11970</name>
</gene>
<organism evidence="3 4">
    <name type="scientific">Lentisphaera profundi</name>
    <dbReference type="NCBI Taxonomy" id="1658616"/>
    <lineage>
        <taxon>Bacteria</taxon>
        <taxon>Pseudomonadati</taxon>
        <taxon>Lentisphaerota</taxon>
        <taxon>Lentisphaeria</taxon>
        <taxon>Lentisphaerales</taxon>
        <taxon>Lentisphaeraceae</taxon>
        <taxon>Lentisphaera</taxon>
    </lineage>
</organism>
<dbReference type="PANTHER" id="PTHR32309:SF13">
    <property type="entry name" value="FERRIC ENTEROBACTIN TRANSPORT PROTEIN FEPE"/>
    <property type="match status" value="1"/>
</dbReference>
<keyword evidence="1" id="KW-0175">Coiled coil</keyword>
<keyword evidence="4" id="KW-1185">Reference proteome</keyword>
<feature type="transmembrane region" description="Helical" evidence="2">
    <location>
        <begin position="476"/>
        <end position="497"/>
    </location>
</feature>
<dbReference type="InterPro" id="IPR027417">
    <property type="entry name" value="P-loop_NTPase"/>
</dbReference>
<keyword evidence="2" id="KW-1133">Transmembrane helix</keyword>
<feature type="transmembrane region" description="Helical" evidence="2">
    <location>
        <begin position="100"/>
        <end position="118"/>
    </location>
</feature>
<sequence length="712" mass="81749">MNPSNHINKKNLEQEKTLSFRSFKNASSVISNFVDPNSTDQIESEVISNFKSVVEPSQTSKLEMHSKHPFTEKVVRAFNKKDILANFDWKKIAHDSRKRLPYLLLLIVLCTSVATYFTHEMWNEKQRFFASHKLLYKEVKFQNKQILPTSTSLTMIEHKETLNKALDLLPTVQTLDELKAAVDIQFDNKNKMVRVEFTHSDKELAIEASNLLGQLAVEANKKFYYDYFLEKFSNLSSQVLMTEQKMAVQDKLIADAMKKTGALNIREQYRILMESISLQERNLLEAEIDYSKRNVELKVLKSEYAKMPDEVVRNSYEDNPLKAQLTNTKMALLSAQSIYGEGNPNVQAIKEKISGLKTQLASQDIQSTLQKVYMPNVRKKEIYMQIAQADGALESAKNRIESIQLNIKEGQQKLYQVPDKEMKLDDSLRKKEALSELLDNLRKKQQDVEIMMRSEIKDLVPYEFADSARLIKPMKLLAVPPLVLIFTIGLALVYLTYSCVFDQSINTKKQISINFTIPCIMQLESGEDFDEDIFKGLEKTLDSNTHLQLKKIVSIQSKEGTHTASHAAKYFAERGQKVLFCTYQDLSTDQESKAHLLNDYHAGEDQLDNFVQEGDFDQVCFCAQDNAIPKELIDTLQQLSFHYDRVIIDIPTTECGKAEIDLINFADWFFCVVDARKAKRKTLVNRLKDFEFKGVCPEGFILDKVNSSLIQV</sequence>
<keyword evidence="2" id="KW-0472">Membrane</keyword>
<dbReference type="EMBL" id="CP117812">
    <property type="protein sequence ID" value="WDE98556.1"/>
    <property type="molecule type" value="Genomic_DNA"/>
</dbReference>
<evidence type="ECO:0000313" key="3">
    <source>
        <dbReference type="EMBL" id="WDE98556.1"/>
    </source>
</evidence>
<evidence type="ECO:0008006" key="5">
    <source>
        <dbReference type="Google" id="ProtNLM"/>
    </source>
</evidence>
<reference evidence="3 4" key="1">
    <citation type="submission" date="2023-02" db="EMBL/GenBank/DDBJ databases">
        <title>Genome sequence of Lentisphaera profundi SAORIC-696.</title>
        <authorList>
            <person name="Kim e."/>
            <person name="Cho J.-C."/>
            <person name="Choi A."/>
            <person name="Kang I."/>
        </authorList>
    </citation>
    <scope>NUCLEOTIDE SEQUENCE [LARGE SCALE GENOMIC DNA]</scope>
    <source>
        <strain evidence="3 4">SAORIC-696</strain>
    </source>
</reference>
<evidence type="ECO:0000256" key="1">
    <source>
        <dbReference type="SAM" id="Coils"/>
    </source>
</evidence>
<dbReference type="SUPFAM" id="SSF52540">
    <property type="entry name" value="P-loop containing nucleoside triphosphate hydrolases"/>
    <property type="match status" value="1"/>
</dbReference>
<keyword evidence="2" id="KW-0812">Transmembrane</keyword>
<feature type="coiled-coil region" evidence="1">
    <location>
        <begin position="386"/>
        <end position="451"/>
    </location>
</feature>
<name>A0ABY7VWE3_9BACT</name>
<accession>A0ABY7VWE3</accession>
<evidence type="ECO:0000256" key="2">
    <source>
        <dbReference type="SAM" id="Phobius"/>
    </source>
</evidence>